<feature type="region of interest" description="Disordered" evidence="5">
    <location>
        <begin position="30"/>
        <end position="63"/>
    </location>
</feature>
<feature type="chain" id="PRO_5038575989" evidence="6">
    <location>
        <begin position="22"/>
        <end position="443"/>
    </location>
</feature>
<evidence type="ECO:0000313" key="8">
    <source>
        <dbReference type="EMBL" id="SFO64875.1"/>
    </source>
</evidence>
<keyword evidence="3 6" id="KW-0732">Signal</keyword>
<evidence type="ECO:0000256" key="3">
    <source>
        <dbReference type="ARBA" id="ARBA00022729"/>
    </source>
</evidence>
<keyword evidence="2" id="KW-0813">Transport</keyword>
<reference evidence="8 9" key="1">
    <citation type="submission" date="2016-10" db="EMBL/GenBank/DDBJ databases">
        <authorList>
            <person name="de Groot N.N."/>
        </authorList>
    </citation>
    <scope>NUCLEOTIDE SEQUENCE [LARGE SCALE GENOMIC DNA]</scope>
    <source>
        <strain evidence="8 9">DSM 1283</strain>
    </source>
</reference>
<gene>
    <name evidence="8" type="ORF">SAMN04489757_15522</name>
</gene>
<accession>A0A1I5IWD0</accession>
<dbReference type="EMBL" id="FOWD01000055">
    <property type="protein sequence ID" value="SFO64875.1"/>
    <property type="molecule type" value="Genomic_DNA"/>
</dbReference>
<comment type="similarity">
    <text evidence="1">Belongs to the leucine-binding protein family.</text>
</comment>
<dbReference type="InterPro" id="IPR028082">
    <property type="entry name" value="Peripla_BP_I"/>
</dbReference>
<dbReference type="AlphaFoldDB" id="A0A1I5IWD0"/>
<dbReference type="Gene3D" id="3.40.50.2300">
    <property type="match status" value="2"/>
</dbReference>
<evidence type="ECO:0000256" key="2">
    <source>
        <dbReference type="ARBA" id="ARBA00022448"/>
    </source>
</evidence>
<feature type="domain" description="Leucine-binding protein" evidence="7">
    <location>
        <begin position="67"/>
        <end position="423"/>
    </location>
</feature>
<dbReference type="InterPro" id="IPR028081">
    <property type="entry name" value="Leu-bd"/>
</dbReference>
<evidence type="ECO:0000259" key="7">
    <source>
        <dbReference type="Pfam" id="PF13458"/>
    </source>
</evidence>
<dbReference type="Proteomes" id="UP000198806">
    <property type="component" value="Unassembled WGS sequence"/>
</dbReference>
<evidence type="ECO:0000313" key="9">
    <source>
        <dbReference type="Proteomes" id="UP000198806"/>
    </source>
</evidence>
<sequence>MKIKKLVSMLLVLVMILSAFTACGKKAEETNKDTTGKVEENKETGKTEEPKAPEKSEKVSQGVTDTTIKVGNAAATSGALAAVGVPFNAGIEAYFKMINDAGGVQGRKLEFVHIDDEFDPVKGKAATETLINDEKVFAIVGHFGTPTIGATLEILKETGIPTVYFAAGIAALYNEDAATVEKGQGLFPVQPIYVTEGRLMVARAIEEHQAKKIGVIYTNDDAGKDLLSGVENQVSKLGGDYTVVKEQINPGATDVSSAVLKMKDENVDVIVAASIQATLPTIIKGLIAQGVSKPVFTTYSNADATTIANFANDYAALTEKFPIYSNAWVDLTDTESVDLFVKGMTDYGQPDYAGNAFSMAGWIAGHFFVEGLKRTEGALNWENYIAGMESAEFKIPMGGTLNYADGQRLGTQSMSLLKVSDDGLAWENVKPVEDLTVILDRVK</sequence>
<dbReference type="RefSeq" id="WP_091688996.1">
    <property type="nucleotide sequence ID" value="NZ_BAABFM010000036.1"/>
</dbReference>
<dbReference type="STRING" id="1527.SAMN04489757_15522"/>
<feature type="compositionally biased region" description="Basic and acidic residues" evidence="5">
    <location>
        <begin position="30"/>
        <end position="58"/>
    </location>
</feature>
<dbReference type="OrthoDB" id="9783240at2"/>
<keyword evidence="4" id="KW-0029">Amino-acid transport</keyword>
<evidence type="ECO:0000256" key="4">
    <source>
        <dbReference type="ARBA" id="ARBA00022970"/>
    </source>
</evidence>
<dbReference type="Pfam" id="PF13458">
    <property type="entry name" value="Peripla_BP_6"/>
    <property type="match status" value="1"/>
</dbReference>
<dbReference type="GO" id="GO:0006865">
    <property type="term" value="P:amino acid transport"/>
    <property type="evidence" value="ECO:0007669"/>
    <property type="project" value="UniProtKB-KW"/>
</dbReference>
<evidence type="ECO:0000256" key="5">
    <source>
        <dbReference type="SAM" id="MobiDB-lite"/>
    </source>
</evidence>
<name>A0A1I5IWD0_9FIRM</name>
<dbReference type="CDD" id="cd06343">
    <property type="entry name" value="PBP1_ABC_ligand_binding-like"/>
    <property type="match status" value="1"/>
</dbReference>
<proteinExistence type="inferred from homology"/>
<dbReference type="PRINTS" id="PR00337">
    <property type="entry name" value="LEUILEVALBP"/>
</dbReference>
<dbReference type="PROSITE" id="PS51257">
    <property type="entry name" value="PROKAR_LIPOPROTEIN"/>
    <property type="match status" value="1"/>
</dbReference>
<dbReference type="PANTHER" id="PTHR47235:SF1">
    <property type="entry name" value="BLR6548 PROTEIN"/>
    <property type="match status" value="1"/>
</dbReference>
<evidence type="ECO:0000256" key="1">
    <source>
        <dbReference type="ARBA" id="ARBA00010062"/>
    </source>
</evidence>
<dbReference type="SUPFAM" id="SSF53822">
    <property type="entry name" value="Periplasmic binding protein-like I"/>
    <property type="match status" value="1"/>
</dbReference>
<organism evidence="8 9">
    <name type="scientific">Anaerocolumna aminovalerica</name>
    <dbReference type="NCBI Taxonomy" id="1527"/>
    <lineage>
        <taxon>Bacteria</taxon>
        <taxon>Bacillati</taxon>
        <taxon>Bacillota</taxon>
        <taxon>Clostridia</taxon>
        <taxon>Lachnospirales</taxon>
        <taxon>Lachnospiraceae</taxon>
        <taxon>Anaerocolumna</taxon>
    </lineage>
</organism>
<dbReference type="PANTHER" id="PTHR47235">
    <property type="entry name" value="BLR6548 PROTEIN"/>
    <property type="match status" value="1"/>
</dbReference>
<evidence type="ECO:0000256" key="6">
    <source>
        <dbReference type="SAM" id="SignalP"/>
    </source>
</evidence>
<keyword evidence="9" id="KW-1185">Reference proteome</keyword>
<protein>
    <submittedName>
        <fullName evidence="8">ABC-type branched-chain amino acid transport system, substrate-binding protein</fullName>
    </submittedName>
</protein>
<dbReference type="InterPro" id="IPR000709">
    <property type="entry name" value="Leu_Ile_Val-bd"/>
</dbReference>
<feature type="signal peptide" evidence="6">
    <location>
        <begin position="1"/>
        <end position="21"/>
    </location>
</feature>